<keyword evidence="4" id="KW-0788">Thiol protease</keyword>
<dbReference type="Pfam" id="PF00877">
    <property type="entry name" value="NLPC_P60"/>
    <property type="match status" value="1"/>
</dbReference>
<evidence type="ECO:0000256" key="2">
    <source>
        <dbReference type="ARBA" id="ARBA00022670"/>
    </source>
</evidence>
<sequence length="200" mass="21597">MKKVTIVVLSPVVLLLFFLTVAEPRTTDASWVDDGLETSYLNEEPTTEATVGKRYNSTEFTKNKKAPKLPGATDEALVTYALSLLGSPYLYAGMSEEGFDCSGFTTYVFEQSGIAIGRSSSLQAEEGVAVSREEARPGDLVIFTGTNKHDRTPGHVGIVISSPGDTISFVHSSSNGGVKISQVEGSGYDDRFLDLRRVME</sequence>
<gene>
    <name evidence="7" type="ORF">FVR03_01880</name>
</gene>
<feature type="signal peptide" evidence="5">
    <location>
        <begin position="1"/>
        <end position="22"/>
    </location>
</feature>
<name>A0A5C8KDM4_9BACT</name>
<dbReference type="InterPro" id="IPR000064">
    <property type="entry name" value="NLP_P60_dom"/>
</dbReference>
<keyword evidence="3" id="KW-0378">Hydrolase</keyword>
<dbReference type="PROSITE" id="PS51935">
    <property type="entry name" value="NLPC_P60"/>
    <property type="match status" value="1"/>
</dbReference>
<comment type="caution">
    <text evidence="7">The sequence shown here is derived from an EMBL/GenBank/DDBJ whole genome shotgun (WGS) entry which is preliminary data.</text>
</comment>
<dbReference type="PANTHER" id="PTHR47053:SF1">
    <property type="entry name" value="MUREIN DD-ENDOPEPTIDASE MEPH-RELATED"/>
    <property type="match status" value="1"/>
</dbReference>
<dbReference type="AlphaFoldDB" id="A0A5C8KDM4"/>
<evidence type="ECO:0000256" key="3">
    <source>
        <dbReference type="ARBA" id="ARBA00022801"/>
    </source>
</evidence>
<accession>A0A5C8KDM4</accession>
<evidence type="ECO:0000313" key="7">
    <source>
        <dbReference type="EMBL" id="TXK52193.1"/>
    </source>
</evidence>
<evidence type="ECO:0000256" key="4">
    <source>
        <dbReference type="ARBA" id="ARBA00022807"/>
    </source>
</evidence>
<protein>
    <submittedName>
        <fullName evidence="7">NlpC/P60 family protein</fullName>
    </submittedName>
</protein>
<keyword evidence="5" id="KW-0732">Signal</keyword>
<keyword evidence="8" id="KW-1185">Reference proteome</keyword>
<proteinExistence type="inferred from homology"/>
<dbReference type="SUPFAM" id="SSF54001">
    <property type="entry name" value="Cysteine proteinases"/>
    <property type="match status" value="1"/>
</dbReference>
<dbReference type="EMBL" id="VRTY01000004">
    <property type="protein sequence ID" value="TXK52193.1"/>
    <property type="molecule type" value="Genomic_DNA"/>
</dbReference>
<dbReference type="GO" id="GO:0008234">
    <property type="term" value="F:cysteine-type peptidase activity"/>
    <property type="evidence" value="ECO:0007669"/>
    <property type="project" value="UniProtKB-KW"/>
</dbReference>
<dbReference type="OrthoDB" id="9807055at2"/>
<dbReference type="InterPro" id="IPR038765">
    <property type="entry name" value="Papain-like_cys_pep_sf"/>
</dbReference>
<evidence type="ECO:0000256" key="5">
    <source>
        <dbReference type="SAM" id="SignalP"/>
    </source>
</evidence>
<feature type="chain" id="PRO_5022771535" evidence="5">
    <location>
        <begin position="23"/>
        <end position="200"/>
    </location>
</feature>
<dbReference type="RefSeq" id="WP_147920063.1">
    <property type="nucleotide sequence ID" value="NZ_VRTY01000004.1"/>
</dbReference>
<evidence type="ECO:0000256" key="1">
    <source>
        <dbReference type="ARBA" id="ARBA00007074"/>
    </source>
</evidence>
<evidence type="ECO:0000259" key="6">
    <source>
        <dbReference type="PROSITE" id="PS51935"/>
    </source>
</evidence>
<evidence type="ECO:0000313" key="8">
    <source>
        <dbReference type="Proteomes" id="UP000321926"/>
    </source>
</evidence>
<dbReference type="Proteomes" id="UP000321926">
    <property type="component" value="Unassembled WGS sequence"/>
</dbReference>
<organism evidence="7 8">
    <name type="scientific">Pontibacter qinzhouensis</name>
    <dbReference type="NCBI Taxonomy" id="2603253"/>
    <lineage>
        <taxon>Bacteria</taxon>
        <taxon>Pseudomonadati</taxon>
        <taxon>Bacteroidota</taxon>
        <taxon>Cytophagia</taxon>
        <taxon>Cytophagales</taxon>
        <taxon>Hymenobacteraceae</taxon>
        <taxon>Pontibacter</taxon>
    </lineage>
</organism>
<dbReference type="GO" id="GO:0006508">
    <property type="term" value="P:proteolysis"/>
    <property type="evidence" value="ECO:0007669"/>
    <property type="project" value="UniProtKB-KW"/>
</dbReference>
<reference evidence="7 8" key="1">
    <citation type="submission" date="2019-08" db="EMBL/GenBank/DDBJ databases">
        <authorList>
            <person name="Shi S."/>
        </authorList>
    </citation>
    <scope>NUCLEOTIDE SEQUENCE [LARGE SCALE GENOMIC DNA]</scope>
    <source>
        <strain evidence="7 8">GY10130</strain>
    </source>
</reference>
<dbReference type="PANTHER" id="PTHR47053">
    <property type="entry name" value="MUREIN DD-ENDOPEPTIDASE MEPH-RELATED"/>
    <property type="match status" value="1"/>
</dbReference>
<comment type="similarity">
    <text evidence="1">Belongs to the peptidase C40 family.</text>
</comment>
<keyword evidence="2" id="KW-0645">Protease</keyword>
<dbReference type="InterPro" id="IPR051202">
    <property type="entry name" value="Peptidase_C40"/>
</dbReference>
<dbReference type="Gene3D" id="3.90.1720.10">
    <property type="entry name" value="endopeptidase domain like (from Nostoc punctiforme)"/>
    <property type="match status" value="1"/>
</dbReference>
<feature type="domain" description="NlpC/P60" evidence="6">
    <location>
        <begin position="71"/>
        <end position="199"/>
    </location>
</feature>